<keyword evidence="1" id="KW-0472">Membrane</keyword>
<gene>
    <name evidence="2" type="ORF">RDWZM_009292</name>
</gene>
<name>A0A9Q0M691_BLOTA</name>
<dbReference type="AlphaFoldDB" id="A0A9Q0M691"/>
<protein>
    <submittedName>
        <fullName evidence="2">Uncharacterized protein</fullName>
    </submittedName>
</protein>
<organism evidence="2 3">
    <name type="scientific">Blomia tropicalis</name>
    <name type="common">Mite</name>
    <dbReference type="NCBI Taxonomy" id="40697"/>
    <lineage>
        <taxon>Eukaryota</taxon>
        <taxon>Metazoa</taxon>
        <taxon>Ecdysozoa</taxon>
        <taxon>Arthropoda</taxon>
        <taxon>Chelicerata</taxon>
        <taxon>Arachnida</taxon>
        <taxon>Acari</taxon>
        <taxon>Acariformes</taxon>
        <taxon>Sarcoptiformes</taxon>
        <taxon>Astigmata</taxon>
        <taxon>Glycyphagoidea</taxon>
        <taxon>Echimyopodidae</taxon>
        <taxon>Blomia</taxon>
    </lineage>
</organism>
<dbReference type="OrthoDB" id="6502431at2759"/>
<evidence type="ECO:0000313" key="2">
    <source>
        <dbReference type="EMBL" id="KAJ6218135.1"/>
    </source>
</evidence>
<feature type="transmembrane region" description="Helical" evidence="1">
    <location>
        <begin position="120"/>
        <end position="140"/>
    </location>
</feature>
<dbReference type="EMBL" id="JAPWDV010000003">
    <property type="protein sequence ID" value="KAJ6218135.1"/>
    <property type="molecule type" value="Genomic_DNA"/>
</dbReference>
<feature type="transmembrane region" description="Helical" evidence="1">
    <location>
        <begin position="34"/>
        <end position="54"/>
    </location>
</feature>
<evidence type="ECO:0000256" key="1">
    <source>
        <dbReference type="SAM" id="Phobius"/>
    </source>
</evidence>
<reference evidence="2" key="1">
    <citation type="submission" date="2022-12" db="EMBL/GenBank/DDBJ databases">
        <title>Genome assemblies of Blomia tropicalis.</title>
        <authorList>
            <person name="Cui Y."/>
        </authorList>
    </citation>
    <scope>NUCLEOTIDE SEQUENCE</scope>
    <source>
        <tissue evidence="2">Adult mites</tissue>
    </source>
</reference>
<comment type="caution">
    <text evidence="2">The sequence shown here is derived from an EMBL/GenBank/DDBJ whole genome shotgun (WGS) entry which is preliminary data.</text>
</comment>
<evidence type="ECO:0000313" key="3">
    <source>
        <dbReference type="Proteomes" id="UP001142055"/>
    </source>
</evidence>
<keyword evidence="1" id="KW-1133">Transmembrane helix</keyword>
<dbReference type="Proteomes" id="UP001142055">
    <property type="component" value="Chromosome 3"/>
</dbReference>
<keyword evidence="3" id="KW-1185">Reference proteome</keyword>
<feature type="transmembrane region" description="Helical" evidence="1">
    <location>
        <begin position="88"/>
        <end position="114"/>
    </location>
</feature>
<proteinExistence type="predicted"/>
<accession>A0A9Q0M691</accession>
<keyword evidence="1" id="KW-0812">Transmembrane</keyword>
<feature type="transmembrane region" description="Helical" evidence="1">
    <location>
        <begin position="60"/>
        <end position="81"/>
    </location>
</feature>
<sequence length="213" mass="24197">MTSVDHGSYTYYSYSKQMLFQRVEKLFRYAQSTLLLYMIFCFIFYMITFGIDIAKLSNNLAYLLISLGIDILAMGFIALGVRGVALEIWPYIICFIFVIVLVTVGHGVTFMFRIRSLNCANFVFDLVLSLIAIYYAAMLYRFEKLKPADYNVRHEQVNGDDEFTDVEFTGGLNMSIPDTRTGTECLFKSPTESKLTEITGTDISDGLTDGSKH</sequence>